<proteinExistence type="predicted"/>
<gene>
    <name evidence="1" type="ORF">L6164_008965</name>
</gene>
<evidence type="ECO:0000313" key="2">
    <source>
        <dbReference type="Proteomes" id="UP000828941"/>
    </source>
</evidence>
<organism evidence="1 2">
    <name type="scientific">Bauhinia variegata</name>
    <name type="common">Purple orchid tree</name>
    <name type="synonym">Phanera variegata</name>
    <dbReference type="NCBI Taxonomy" id="167791"/>
    <lineage>
        <taxon>Eukaryota</taxon>
        <taxon>Viridiplantae</taxon>
        <taxon>Streptophyta</taxon>
        <taxon>Embryophyta</taxon>
        <taxon>Tracheophyta</taxon>
        <taxon>Spermatophyta</taxon>
        <taxon>Magnoliopsida</taxon>
        <taxon>eudicotyledons</taxon>
        <taxon>Gunneridae</taxon>
        <taxon>Pentapetalae</taxon>
        <taxon>rosids</taxon>
        <taxon>fabids</taxon>
        <taxon>Fabales</taxon>
        <taxon>Fabaceae</taxon>
        <taxon>Cercidoideae</taxon>
        <taxon>Cercideae</taxon>
        <taxon>Bauhiniinae</taxon>
        <taxon>Bauhinia</taxon>
    </lineage>
</organism>
<evidence type="ECO:0000313" key="1">
    <source>
        <dbReference type="EMBL" id="KAI4348216.1"/>
    </source>
</evidence>
<dbReference type="EMBL" id="CM039429">
    <property type="protein sequence ID" value="KAI4348216.1"/>
    <property type="molecule type" value="Genomic_DNA"/>
</dbReference>
<accession>A0ACB9PIE7</accession>
<keyword evidence="2" id="KW-1185">Reference proteome</keyword>
<dbReference type="Proteomes" id="UP000828941">
    <property type="component" value="Chromosome 4"/>
</dbReference>
<name>A0ACB9PIE7_BAUVA</name>
<sequence>MARSWIIDIGGFAKKVKNTTLSSDDQIKDCGAYRECPKCHHHIDNSNVSPEWPGFPVGVKFDPTDAELLDHLAAKCGIGNQEPHLFINEFIPTLEGDQGICYTHPENLPGANKNGGSVHFFHRTMNAYATGQRKRRKIHDQHGLTEERVRWHKTGKTKPVIEDGVCKGFKKFMVLYVRSKNEKGSKPYKSNWVMHQYHLGTEEDEKDVEYVVSKIFYQQKQTEKNEENPVVEDSDNMTSRTSPRTPNPNPPNAPRPKSFDYDDNFEEDLLPVLTQDAKSIPGKSQGPSDIQGEENVGNLTCLAGESQAVENSDFDGLDDILLCKENFDPSALLNDSELDSTTFNGFASNTNELAGNDNASHEISDLADLHFDSQPDFLLYNLQYSSQDSILDWVNKL</sequence>
<comment type="caution">
    <text evidence="1">The sequence shown here is derived from an EMBL/GenBank/DDBJ whole genome shotgun (WGS) entry which is preliminary data.</text>
</comment>
<protein>
    <submittedName>
        <fullName evidence="1">Uncharacterized protein</fullName>
    </submittedName>
</protein>
<reference evidence="1 2" key="1">
    <citation type="journal article" date="2022" name="DNA Res.">
        <title>Chromosomal-level genome assembly of the orchid tree Bauhinia variegata (Leguminosae; Cercidoideae) supports the allotetraploid origin hypothesis of Bauhinia.</title>
        <authorList>
            <person name="Zhong Y."/>
            <person name="Chen Y."/>
            <person name="Zheng D."/>
            <person name="Pang J."/>
            <person name="Liu Y."/>
            <person name="Luo S."/>
            <person name="Meng S."/>
            <person name="Qian L."/>
            <person name="Wei D."/>
            <person name="Dai S."/>
            <person name="Zhou R."/>
        </authorList>
    </citation>
    <scope>NUCLEOTIDE SEQUENCE [LARGE SCALE GENOMIC DNA]</scope>
    <source>
        <strain evidence="1">BV-YZ2020</strain>
    </source>
</reference>